<dbReference type="InterPro" id="IPR036869">
    <property type="entry name" value="J_dom_sf"/>
</dbReference>
<feature type="compositionally biased region" description="Low complexity" evidence="2">
    <location>
        <begin position="128"/>
        <end position="144"/>
    </location>
</feature>
<dbReference type="PROSITE" id="PS00636">
    <property type="entry name" value="DNAJ_1"/>
    <property type="match status" value="1"/>
</dbReference>
<evidence type="ECO:0000313" key="4">
    <source>
        <dbReference type="EMBL" id="KAK8894662.1"/>
    </source>
</evidence>
<keyword evidence="1" id="KW-0143">Chaperone</keyword>
<dbReference type="InterPro" id="IPR018253">
    <property type="entry name" value="DnaJ_domain_CS"/>
</dbReference>
<sequence length="378" mass="41780">MGKDFYAILGVPRDADAAALKKAYRKLAMKWHPDKNPNNQEAAQAKFQEISEAYDVLNDPKKREIYDKYGEEGLKVGGNPNNFQSGPSGSGASFTGGFPGGQSYQFTSEQAEELFRNIFGNMGGGFSFGARNGSRGRRSPSAGRRAGGMGGMNGMFGGAGRSFAADDGDIFGMGGFSRMNNGGFRGGNGRRHPSFYGEDEGPQQRKLPPLVVEVPCTLEQLNGSVTRKLKVRRNINGREDEKILHLELKPWWKDGTKVTFDGEGDQKQGYLPQDVQFVIRESKHNIFTRKGDDLICNVDISLKQALTGCVISRRGIDGNDVRLEINDIIRPNDEKRVRNAGMKTKNGGRGDVIFKFNIKFPNYMNSEQKSQAKRFLPN</sequence>
<evidence type="ECO:0000259" key="3">
    <source>
        <dbReference type="PROSITE" id="PS50076"/>
    </source>
</evidence>
<dbReference type="SMART" id="SM00271">
    <property type="entry name" value="DnaJ"/>
    <property type="match status" value="1"/>
</dbReference>
<feature type="compositionally biased region" description="Polar residues" evidence="2">
    <location>
        <begin position="79"/>
        <end position="93"/>
    </location>
</feature>
<dbReference type="SUPFAM" id="SSF49493">
    <property type="entry name" value="HSP40/DnaJ peptide-binding domain"/>
    <property type="match status" value="2"/>
</dbReference>
<dbReference type="Gene3D" id="2.60.260.20">
    <property type="entry name" value="Urease metallochaperone UreE, N-terminal domain"/>
    <property type="match status" value="2"/>
</dbReference>
<evidence type="ECO:0000313" key="5">
    <source>
        <dbReference type="Proteomes" id="UP001470230"/>
    </source>
</evidence>
<dbReference type="PANTHER" id="PTHR24078:SF562">
    <property type="entry name" value="DNAJ DOMAIN CONTAINING PROTEIN"/>
    <property type="match status" value="1"/>
</dbReference>
<dbReference type="Gene3D" id="1.10.287.110">
    <property type="entry name" value="DnaJ domain"/>
    <property type="match status" value="1"/>
</dbReference>
<dbReference type="InterPro" id="IPR051339">
    <property type="entry name" value="DnaJ_subfamily_B"/>
</dbReference>
<evidence type="ECO:0000256" key="1">
    <source>
        <dbReference type="ARBA" id="ARBA00023186"/>
    </source>
</evidence>
<feature type="domain" description="J" evidence="3">
    <location>
        <begin position="4"/>
        <end position="70"/>
    </location>
</feature>
<dbReference type="CDD" id="cd06257">
    <property type="entry name" value="DnaJ"/>
    <property type="match status" value="1"/>
</dbReference>
<evidence type="ECO:0000256" key="2">
    <source>
        <dbReference type="SAM" id="MobiDB-lite"/>
    </source>
</evidence>
<dbReference type="EMBL" id="JAPFFF010000003">
    <property type="protein sequence ID" value="KAK8894662.1"/>
    <property type="molecule type" value="Genomic_DNA"/>
</dbReference>
<dbReference type="Pfam" id="PF00226">
    <property type="entry name" value="DnaJ"/>
    <property type="match status" value="1"/>
</dbReference>
<protein>
    <submittedName>
        <fullName evidence="4">Molecular chaperone (DnaJ superfamily)</fullName>
    </submittedName>
</protein>
<proteinExistence type="predicted"/>
<dbReference type="InterPro" id="IPR002939">
    <property type="entry name" value="DnaJ_C"/>
</dbReference>
<organism evidence="4 5">
    <name type="scientific">Tritrichomonas musculus</name>
    <dbReference type="NCBI Taxonomy" id="1915356"/>
    <lineage>
        <taxon>Eukaryota</taxon>
        <taxon>Metamonada</taxon>
        <taxon>Parabasalia</taxon>
        <taxon>Tritrichomonadida</taxon>
        <taxon>Tritrichomonadidae</taxon>
        <taxon>Tritrichomonas</taxon>
    </lineage>
</organism>
<dbReference type="CDD" id="cd10747">
    <property type="entry name" value="DnaJ_C"/>
    <property type="match status" value="1"/>
</dbReference>
<dbReference type="SUPFAM" id="SSF46565">
    <property type="entry name" value="Chaperone J-domain"/>
    <property type="match status" value="1"/>
</dbReference>
<feature type="region of interest" description="Disordered" evidence="2">
    <location>
        <begin position="127"/>
        <end position="149"/>
    </location>
</feature>
<gene>
    <name evidence="4" type="ORF">M9Y10_023099</name>
</gene>
<name>A0ABR2KW21_9EUKA</name>
<dbReference type="PRINTS" id="PR00625">
    <property type="entry name" value="JDOMAIN"/>
</dbReference>
<dbReference type="Proteomes" id="UP001470230">
    <property type="component" value="Unassembled WGS sequence"/>
</dbReference>
<accession>A0ABR2KW21</accession>
<dbReference type="Pfam" id="PF01556">
    <property type="entry name" value="DnaJ_C"/>
    <property type="match status" value="1"/>
</dbReference>
<keyword evidence="5" id="KW-1185">Reference proteome</keyword>
<feature type="region of interest" description="Disordered" evidence="2">
    <location>
        <begin position="76"/>
        <end position="97"/>
    </location>
</feature>
<dbReference type="InterPro" id="IPR008971">
    <property type="entry name" value="HSP40/DnaJ_pept-bd"/>
</dbReference>
<dbReference type="InterPro" id="IPR001623">
    <property type="entry name" value="DnaJ_domain"/>
</dbReference>
<dbReference type="PROSITE" id="PS50076">
    <property type="entry name" value="DNAJ_2"/>
    <property type="match status" value="1"/>
</dbReference>
<reference evidence="4 5" key="1">
    <citation type="submission" date="2024-04" db="EMBL/GenBank/DDBJ databases">
        <title>Tritrichomonas musculus Genome.</title>
        <authorList>
            <person name="Alves-Ferreira E."/>
            <person name="Grigg M."/>
            <person name="Lorenzi H."/>
            <person name="Galac M."/>
        </authorList>
    </citation>
    <scope>NUCLEOTIDE SEQUENCE [LARGE SCALE GENOMIC DNA]</scope>
    <source>
        <strain evidence="4 5">EAF2021</strain>
    </source>
</reference>
<dbReference type="PANTHER" id="PTHR24078">
    <property type="entry name" value="DNAJ HOMOLOG SUBFAMILY C MEMBER"/>
    <property type="match status" value="1"/>
</dbReference>
<comment type="caution">
    <text evidence="4">The sequence shown here is derived from an EMBL/GenBank/DDBJ whole genome shotgun (WGS) entry which is preliminary data.</text>
</comment>